<evidence type="ECO:0000259" key="3">
    <source>
        <dbReference type="Pfam" id="PF12697"/>
    </source>
</evidence>
<dbReference type="AlphaFoldDB" id="A0A495JF72"/>
<feature type="compositionally biased region" description="Basic residues" evidence="2">
    <location>
        <begin position="330"/>
        <end position="340"/>
    </location>
</feature>
<dbReference type="EMBL" id="RBKT01000001">
    <property type="protein sequence ID" value="RKR87495.1"/>
    <property type="molecule type" value="Genomic_DNA"/>
</dbReference>
<organism evidence="4 5">
    <name type="scientific">Micromonospora pisi</name>
    <dbReference type="NCBI Taxonomy" id="589240"/>
    <lineage>
        <taxon>Bacteria</taxon>
        <taxon>Bacillati</taxon>
        <taxon>Actinomycetota</taxon>
        <taxon>Actinomycetes</taxon>
        <taxon>Micromonosporales</taxon>
        <taxon>Micromonosporaceae</taxon>
        <taxon>Micromonospora</taxon>
    </lineage>
</organism>
<dbReference type="GO" id="GO:0004601">
    <property type="term" value="F:peroxidase activity"/>
    <property type="evidence" value="ECO:0007669"/>
    <property type="project" value="UniProtKB-KW"/>
</dbReference>
<dbReference type="InterPro" id="IPR000073">
    <property type="entry name" value="AB_hydrolase_1"/>
</dbReference>
<comment type="caution">
    <text evidence="4">The sequence shown here is derived from an EMBL/GenBank/DDBJ whole genome shotgun (WGS) entry which is preliminary data.</text>
</comment>
<accession>A0A495JF72</accession>
<dbReference type="InterPro" id="IPR000639">
    <property type="entry name" value="Epox_hydrolase-like"/>
</dbReference>
<dbReference type="PANTHER" id="PTHR43433">
    <property type="entry name" value="HYDROLASE, ALPHA/BETA FOLD FAMILY PROTEIN"/>
    <property type="match status" value="1"/>
</dbReference>
<dbReference type="InterPro" id="IPR029058">
    <property type="entry name" value="AB_hydrolase_fold"/>
</dbReference>
<evidence type="ECO:0000313" key="4">
    <source>
        <dbReference type="EMBL" id="RKR87495.1"/>
    </source>
</evidence>
<keyword evidence="1" id="KW-0560">Oxidoreductase</keyword>
<dbReference type="PRINTS" id="PR00412">
    <property type="entry name" value="EPOXHYDRLASE"/>
</dbReference>
<keyword evidence="1" id="KW-0575">Peroxidase</keyword>
<sequence>MSDQIPTPRTPADPLRPTLLAARTPGSVTLSDGLRLHVTQAGPTSAPVTVLLLHGWNLDHQTWHRQVTALTGALGDSVRVIGYDARGHGRSGVSALGTATLARLGDDLAELLDTIAPTGPVVLAGHSLGGMTIMEYAHRHPDDFAARVAGLVLVATTAEGHTHTCYGLPTRLTWLVRLAETTGAGVLARCGGLRTPGPVLQALRPAIRWLLFGDDCAAEDLDLTTSAVARAALVSIGGLRASVGRQHRLETLTRLGDLPVAALVGDRDRLTPPRCAESIVEALPATELTVCPGAGHMLPLERPDEVNSALLGVVRQALARTPAPRQPGNGRRRAHVGNHA</sequence>
<dbReference type="SUPFAM" id="SSF53474">
    <property type="entry name" value="alpha/beta-Hydrolases"/>
    <property type="match status" value="1"/>
</dbReference>
<evidence type="ECO:0000256" key="1">
    <source>
        <dbReference type="ARBA" id="ARBA00022559"/>
    </source>
</evidence>
<dbReference type="Proteomes" id="UP000277671">
    <property type="component" value="Unassembled WGS sequence"/>
</dbReference>
<dbReference type="InterPro" id="IPR050471">
    <property type="entry name" value="AB_hydrolase"/>
</dbReference>
<dbReference type="Gene3D" id="3.40.50.1820">
    <property type="entry name" value="alpha/beta hydrolase"/>
    <property type="match status" value="1"/>
</dbReference>
<gene>
    <name evidence="4" type="ORF">BDK92_1773</name>
</gene>
<name>A0A495JF72_9ACTN</name>
<feature type="domain" description="AB hydrolase-1" evidence="3">
    <location>
        <begin position="50"/>
        <end position="308"/>
    </location>
</feature>
<dbReference type="Pfam" id="PF12697">
    <property type="entry name" value="Abhydrolase_6"/>
    <property type="match status" value="1"/>
</dbReference>
<protein>
    <submittedName>
        <fullName evidence="4">Pimeloyl-ACP methyl ester carboxylesterase</fullName>
    </submittedName>
</protein>
<proteinExistence type="predicted"/>
<evidence type="ECO:0000313" key="5">
    <source>
        <dbReference type="Proteomes" id="UP000277671"/>
    </source>
</evidence>
<feature type="region of interest" description="Disordered" evidence="2">
    <location>
        <begin position="320"/>
        <end position="340"/>
    </location>
</feature>
<reference evidence="4 5" key="1">
    <citation type="submission" date="2018-10" db="EMBL/GenBank/DDBJ databases">
        <title>Sequencing the genomes of 1000 actinobacteria strains.</title>
        <authorList>
            <person name="Klenk H.-P."/>
        </authorList>
    </citation>
    <scope>NUCLEOTIDE SEQUENCE [LARGE SCALE GENOMIC DNA]</scope>
    <source>
        <strain evidence="4 5">DSM 45175</strain>
    </source>
</reference>
<evidence type="ECO:0000256" key="2">
    <source>
        <dbReference type="SAM" id="MobiDB-lite"/>
    </source>
</evidence>
<dbReference type="PANTHER" id="PTHR43433:SF1">
    <property type="entry name" value="BLL5160 PROTEIN"/>
    <property type="match status" value="1"/>
</dbReference>
<keyword evidence="5" id="KW-1185">Reference proteome</keyword>